<evidence type="ECO:0000313" key="3">
    <source>
        <dbReference type="EMBL" id="NDV37246.1"/>
    </source>
</evidence>
<dbReference type="Gene3D" id="1.20.1050.10">
    <property type="match status" value="1"/>
</dbReference>
<reference evidence="3" key="1">
    <citation type="journal article" date="2020" name="J. Eukaryot. Microbiol.">
        <title>De novo Sequencing, Assembly and Annotation of the Transcriptome for the Free-Living Testate Amoeba Arcella intermedia.</title>
        <authorList>
            <person name="Ribeiro G.M."/>
            <person name="Porfirio-Sousa A.L."/>
            <person name="Maurer-Alcala X.X."/>
            <person name="Katz L.A."/>
            <person name="Lahr D.J.G."/>
        </authorList>
    </citation>
    <scope>NUCLEOTIDE SEQUENCE</scope>
</reference>
<sequence>MHYFDGPGRAEPIRVAFRMGNIPFEDVRIPRAEWPQKKATFPFGTVPVLEVNGKTLGNSNSILMYVGKLVGLLPDDVFQVAKVDEIMSVVEDFASASFPALRTASEEDKPKVMEDILKNKVPHYFGLLEKTATANGGAFAVGDKLTVADLKIWSLMLNLKMLTQDPQSIIDTVPKLSAINKAVQEKVDALPK</sequence>
<dbReference type="GO" id="GO:0004364">
    <property type="term" value="F:glutathione transferase activity"/>
    <property type="evidence" value="ECO:0007669"/>
    <property type="project" value="TreeGrafter"/>
</dbReference>
<dbReference type="SFLD" id="SFLDG00363">
    <property type="entry name" value="AMPS_(cytGST):_Alpha-__Mu-__Pi"/>
    <property type="match status" value="1"/>
</dbReference>
<dbReference type="Gene3D" id="3.40.30.10">
    <property type="entry name" value="Glutaredoxin"/>
    <property type="match status" value="1"/>
</dbReference>
<dbReference type="GO" id="GO:0006749">
    <property type="term" value="P:glutathione metabolic process"/>
    <property type="evidence" value="ECO:0007669"/>
    <property type="project" value="TreeGrafter"/>
</dbReference>
<dbReference type="InterPro" id="IPR040079">
    <property type="entry name" value="Glutathione_S-Trfase"/>
</dbReference>
<evidence type="ECO:0000259" key="2">
    <source>
        <dbReference type="PROSITE" id="PS50405"/>
    </source>
</evidence>
<feature type="domain" description="GST C-terminal" evidence="2">
    <location>
        <begin position="76"/>
        <end position="192"/>
    </location>
</feature>
<protein>
    <recommendedName>
        <fullName evidence="4">Glutathione transferase</fullName>
    </recommendedName>
</protein>
<dbReference type="SUPFAM" id="SSF52833">
    <property type="entry name" value="Thioredoxin-like"/>
    <property type="match status" value="1"/>
</dbReference>
<dbReference type="PANTHER" id="PTHR11571:SF252">
    <property type="entry name" value="GLUTATHIONE S-TRANSFERASE"/>
    <property type="match status" value="1"/>
</dbReference>
<dbReference type="InterPro" id="IPR010987">
    <property type="entry name" value="Glutathione-S-Trfase_C-like"/>
</dbReference>
<dbReference type="InterPro" id="IPR004046">
    <property type="entry name" value="GST_C"/>
</dbReference>
<dbReference type="PANTHER" id="PTHR11571">
    <property type="entry name" value="GLUTATHIONE S-TRANSFERASE"/>
    <property type="match status" value="1"/>
</dbReference>
<name>A0A6B2LJI2_9EUKA</name>
<evidence type="ECO:0008006" key="4">
    <source>
        <dbReference type="Google" id="ProtNLM"/>
    </source>
</evidence>
<evidence type="ECO:0000259" key="1">
    <source>
        <dbReference type="PROSITE" id="PS50404"/>
    </source>
</evidence>
<dbReference type="InterPro" id="IPR004045">
    <property type="entry name" value="Glutathione_S-Trfase_N"/>
</dbReference>
<dbReference type="InterPro" id="IPR036282">
    <property type="entry name" value="Glutathione-S-Trfase_C_sf"/>
</dbReference>
<dbReference type="SFLD" id="SFLDG01205">
    <property type="entry name" value="AMPS.1"/>
    <property type="match status" value="1"/>
</dbReference>
<dbReference type="PROSITE" id="PS50404">
    <property type="entry name" value="GST_NTER"/>
    <property type="match status" value="1"/>
</dbReference>
<dbReference type="CDD" id="cd03039">
    <property type="entry name" value="GST_N_Sigma_like"/>
    <property type="match status" value="1"/>
</dbReference>
<dbReference type="AlphaFoldDB" id="A0A6B2LJI2"/>
<feature type="domain" description="GST N-terminal" evidence="1">
    <location>
        <begin position="1"/>
        <end position="74"/>
    </location>
</feature>
<dbReference type="CDD" id="cd03192">
    <property type="entry name" value="GST_C_Sigma_like"/>
    <property type="match status" value="1"/>
</dbReference>
<dbReference type="Pfam" id="PF14497">
    <property type="entry name" value="GST_C_3"/>
    <property type="match status" value="1"/>
</dbReference>
<organism evidence="3">
    <name type="scientific">Arcella intermedia</name>
    <dbReference type="NCBI Taxonomy" id="1963864"/>
    <lineage>
        <taxon>Eukaryota</taxon>
        <taxon>Amoebozoa</taxon>
        <taxon>Tubulinea</taxon>
        <taxon>Elardia</taxon>
        <taxon>Arcellinida</taxon>
        <taxon>Sphaerothecina</taxon>
        <taxon>Arcellidae</taxon>
        <taxon>Arcella</taxon>
    </lineage>
</organism>
<dbReference type="PROSITE" id="PS50405">
    <property type="entry name" value="GST_CTER"/>
    <property type="match status" value="1"/>
</dbReference>
<accession>A0A6B2LJI2</accession>
<dbReference type="InterPro" id="IPR050213">
    <property type="entry name" value="GST_superfamily"/>
</dbReference>
<dbReference type="Pfam" id="PF02798">
    <property type="entry name" value="GST_N"/>
    <property type="match status" value="1"/>
</dbReference>
<dbReference type="SFLD" id="SFLDS00019">
    <property type="entry name" value="Glutathione_Transferase_(cytos"/>
    <property type="match status" value="1"/>
</dbReference>
<dbReference type="InterPro" id="IPR036249">
    <property type="entry name" value="Thioredoxin-like_sf"/>
</dbReference>
<proteinExistence type="predicted"/>
<dbReference type="EMBL" id="GIBP01008277">
    <property type="protein sequence ID" value="NDV37246.1"/>
    <property type="molecule type" value="Transcribed_RNA"/>
</dbReference>
<dbReference type="SUPFAM" id="SSF47616">
    <property type="entry name" value="GST C-terminal domain-like"/>
    <property type="match status" value="1"/>
</dbReference>